<gene>
    <name evidence="14" type="ORF">U0070_017353</name>
</gene>
<evidence type="ECO:0000313" key="15">
    <source>
        <dbReference type="Proteomes" id="UP001488838"/>
    </source>
</evidence>
<feature type="domain" description="Protein kinase" evidence="13">
    <location>
        <begin position="1"/>
        <end position="173"/>
    </location>
</feature>
<dbReference type="GO" id="GO:0005524">
    <property type="term" value="F:ATP binding"/>
    <property type="evidence" value="ECO:0007669"/>
    <property type="project" value="UniProtKB-KW"/>
</dbReference>
<dbReference type="SUPFAM" id="SSF56112">
    <property type="entry name" value="Protein kinase-like (PK-like)"/>
    <property type="match status" value="1"/>
</dbReference>
<dbReference type="PANTHER" id="PTHR46485">
    <property type="entry name" value="LIM DOMAIN KINASE 1"/>
    <property type="match status" value="1"/>
</dbReference>
<accession>A0AAW0K472</accession>
<dbReference type="AlphaFoldDB" id="A0AAW0K472"/>
<name>A0AAW0K472_MYOGA</name>
<comment type="caution">
    <text evidence="14">The sequence shown here is derived from an EMBL/GenBank/DDBJ whole genome shotgun (WGS) entry which is preliminary data.</text>
</comment>
<evidence type="ECO:0000256" key="10">
    <source>
        <dbReference type="ARBA" id="ARBA00022840"/>
    </source>
</evidence>
<keyword evidence="11" id="KW-0206">Cytoskeleton</keyword>
<proteinExistence type="inferred from homology"/>
<keyword evidence="7" id="KW-0677">Repeat</keyword>
<evidence type="ECO:0000256" key="12">
    <source>
        <dbReference type="ARBA" id="ARBA00040666"/>
    </source>
</evidence>
<organism evidence="14 15">
    <name type="scientific">Myodes glareolus</name>
    <name type="common">Bank vole</name>
    <name type="synonym">Clethrionomys glareolus</name>
    <dbReference type="NCBI Taxonomy" id="447135"/>
    <lineage>
        <taxon>Eukaryota</taxon>
        <taxon>Metazoa</taxon>
        <taxon>Chordata</taxon>
        <taxon>Craniata</taxon>
        <taxon>Vertebrata</taxon>
        <taxon>Euteleostomi</taxon>
        <taxon>Mammalia</taxon>
        <taxon>Eutheria</taxon>
        <taxon>Euarchontoglires</taxon>
        <taxon>Glires</taxon>
        <taxon>Rodentia</taxon>
        <taxon>Myomorpha</taxon>
        <taxon>Muroidea</taxon>
        <taxon>Cricetidae</taxon>
        <taxon>Arvicolinae</taxon>
        <taxon>Myodes</taxon>
    </lineage>
</organism>
<evidence type="ECO:0000256" key="11">
    <source>
        <dbReference type="ARBA" id="ARBA00023212"/>
    </source>
</evidence>
<dbReference type="Pfam" id="PF07714">
    <property type="entry name" value="PK_Tyr_Ser-Thr"/>
    <property type="match status" value="1"/>
</dbReference>
<dbReference type="InterPro" id="IPR000719">
    <property type="entry name" value="Prot_kinase_dom"/>
</dbReference>
<evidence type="ECO:0000256" key="3">
    <source>
        <dbReference type="ARBA" id="ARBA00022490"/>
    </source>
</evidence>
<evidence type="ECO:0000256" key="5">
    <source>
        <dbReference type="ARBA" id="ARBA00022553"/>
    </source>
</evidence>
<protein>
    <recommendedName>
        <fullName evidence="12">LIM domain kinase 2</fullName>
    </recommendedName>
</protein>
<evidence type="ECO:0000313" key="14">
    <source>
        <dbReference type="EMBL" id="KAK7833354.1"/>
    </source>
</evidence>
<evidence type="ECO:0000256" key="1">
    <source>
        <dbReference type="ARBA" id="ARBA00004245"/>
    </source>
</evidence>
<comment type="subcellular location">
    <subcellularLocation>
        <location evidence="1">Cytoplasm</location>
        <location evidence="1">Cytoskeleton</location>
    </subcellularLocation>
</comment>
<evidence type="ECO:0000256" key="9">
    <source>
        <dbReference type="ARBA" id="ARBA00022777"/>
    </source>
</evidence>
<evidence type="ECO:0000256" key="8">
    <source>
        <dbReference type="ARBA" id="ARBA00022741"/>
    </source>
</evidence>
<dbReference type="Gene3D" id="3.30.200.20">
    <property type="entry name" value="Phosphorylase Kinase, domain 1"/>
    <property type="match status" value="1"/>
</dbReference>
<keyword evidence="6" id="KW-0808">Transferase</keyword>
<dbReference type="GO" id="GO:0005737">
    <property type="term" value="C:cytoplasm"/>
    <property type="evidence" value="ECO:0007669"/>
    <property type="project" value="TreeGrafter"/>
</dbReference>
<dbReference type="GO" id="GO:0005634">
    <property type="term" value="C:nucleus"/>
    <property type="evidence" value="ECO:0007669"/>
    <property type="project" value="TreeGrafter"/>
</dbReference>
<evidence type="ECO:0000259" key="13">
    <source>
        <dbReference type="PROSITE" id="PS50011"/>
    </source>
</evidence>
<dbReference type="GO" id="GO:0030036">
    <property type="term" value="P:actin cytoskeleton organization"/>
    <property type="evidence" value="ECO:0007669"/>
    <property type="project" value="TreeGrafter"/>
</dbReference>
<dbReference type="InterPro" id="IPR001245">
    <property type="entry name" value="Ser-Thr/Tyr_kinase_cat_dom"/>
</dbReference>
<keyword evidence="4" id="KW-0723">Serine/threonine-protein kinase</keyword>
<evidence type="ECO:0000256" key="2">
    <source>
        <dbReference type="ARBA" id="ARBA00005843"/>
    </source>
</evidence>
<dbReference type="InterPro" id="IPR050940">
    <property type="entry name" value="Actin_reg-Ser/Thr_kinase"/>
</dbReference>
<evidence type="ECO:0000256" key="4">
    <source>
        <dbReference type="ARBA" id="ARBA00022527"/>
    </source>
</evidence>
<keyword evidence="5" id="KW-0597">Phosphoprotein</keyword>
<dbReference type="InterPro" id="IPR011009">
    <property type="entry name" value="Kinase-like_dom_sf"/>
</dbReference>
<evidence type="ECO:0000256" key="7">
    <source>
        <dbReference type="ARBA" id="ARBA00022737"/>
    </source>
</evidence>
<keyword evidence="9" id="KW-0418">Kinase</keyword>
<reference evidence="14 15" key="1">
    <citation type="journal article" date="2023" name="bioRxiv">
        <title>Conserved and derived expression patterns and positive selection on dental genes reveal complex evolutionary context of ever-growing rodent molars.</title>
        <authorList>
            <person name="Calamari Z.T."/>
            <person name="Song A."/>
            <person name="Cohen E."/>
            <person name="Akter M."/>
            <person name="Roy R.D."/>
            <person name="Hallikas O."/>
            <person name="Christensen M.M."/>
            <person name="Li P."/>
            <person name="Marangoni P."/>
            <person name="Jernvall J."/>
            <person name="Klein O.D."/>
        </authorList>
    </citation>
    <scope>NUCLEOTIDE SEQUENCE [LARGE SCALE GENOMIC DNA]</scope>
    <source>
        <strain evidence="14">V071</strain>
    </source>
</reference>
<keyword evidence="3" id="KW-0963">Cytoplasm</keyword>
<dbReference type="EMBL" id="JBBHLL010000007">
    <property type="protein sequence ID" value="KAK7833354.1"/>
    <property type="molecule type" value="Genomic_DNA"/>
</dbReference>
<dbReference type="PANTHER" id="PTHR46485:SF1">
    <property type="entry name" value="LIM DOMAIN KINASE 2"/>
    <property type="match status" value="1"/>
</dbReference>
<dbReference type="Proteomes" id="UP001488838">
    <property type="component" value="Unassembled WGS sequence"/>
</dbReference>
<dbReference type="GO" id="GO:0005856">
    <property type="term" value="C:cytoskeleton"/>
    <property type="evidence" value="ECO:0007669"/>
    <property type="project" value="UniProtKB-SubCell"/>
</dbReference>
<dbReference type="PROSITE" id="PS50011">
    <property type="entry name" value="PROTEIN_KINASE_DOM"/>
    <property type="match status" value="1"/>
</dbReference>
<comment type="similarity">
    <text evidence="2">Belongs to the protein kinase superfamily. TKL Ser/Thr protein kinase family.</text>
</comment>
<keyword evidence="10" id="KW-0067">ATP-binding</keyword>
<keyword evidence="15" id="KW-1185">Reference proteome</keyword>
<sequence length="173" mass="19365">MGRSWEGLLWAGHQSDSQSPTVKELIHCDEETQKTFLTEVKVKPRGHPNVFKFIGVLHNAKTLSLLVEYIEGGTLKDCLGNGDPFPLATESQACQRHLLWNGIFAPNPLPIPPPASIYCKLEPDSRWAFSRLDHGFEALSLYLGELATPLPTELEELDRTVIVEYKLTQDLSP</sequence>
<keyword evidence="8" id="KW-0547">Nucleotide-binding</keyword>
<evidence type="ECO:0000256" key="6">
    <source>
        <dbReference type="ARBA" id="ARBA00022679"/>
    </source>
</evidence>
<dbReference type="GO" id="GO:0004674">
    <property type="term" value="F:protein serine/threonine kinase activity"/>
    <property type="evidence" value="ECO:0007669"/>
    <property type="project" value="UniProtKB-KW"/>
</dbReference>